<organism evidence="2 3">
    <name type="scientific">Kutzneria viridogrisea</name>
    <dbReference type="NCBI Taxonomy" id="47990"/>
    <lineage>
        <taxon>Bacteria</taxon>
        <taxon>Bacillati</taxon>
        <taxon>Actinomycetota</taxon>
        <taxon>Actinomycetes</taxon>
        <taxon>Pseudonocardiales</taxon>
        <taxon>Pseudonocardiaceae</taxon>
        <taxon>Kutzneria</taxon>
    </lineage>
</organism>
<reference evidence="2 3" key="1">
    <citation type="submission" date="2020-08" db="EMBL/GenBank/DDBJ databases">
        <title>Genomic Encyclopedia of Archaeal and Bacterial Type Strains, Phase II (KMG-II): from individual species to whole genera.</title>
        <authorList>
            <person name="Goeker M."/>
        </authorList>
    </citation>
    <scope>NUCLEOTIDE SEQUENCE [LARGE SCALE GENOMIC DNA]</scope>
    <source>
        <strain evidence="2 3">DSM 43850</strain>
    </source>
</reference>
<evidence type="ECO:0000313" key="2">
    <source>
        <dbReference type="EMBL" id="MBA8927382.1"/>
    </source>
</evidence>
<evidence type="ECO:0008006" key="4">
    <source>
        <dbReference type="Google" id="ProtNLM"/>
    </source>
</evidence>
<evidence type="ECO:0000313" key="3">
    <source>
        <dbReference type="Proteomes" id="UP000517916"/>
    </source>
</evidence>
<dbReference type="Proteomes" id="UP000517916">
    <property type="component" value="Unassembled WGS sequence"/>
</dbReference>
<name>A0ABR6BL87_9PSEU</name>
<dbReference type="RefSeq" id="WP_182838315.1">
    <property type="nucleotide sequence ID" value="NZ_BAAABQ010000057.1"/>
</dbReference>
<evidence type="ECO:0000256" key="1">
    <source>
        <dbReference type="SAM" id="MobiDB-lite"/>
    </source>
</evidence>
<accession>A0ABR6BL87</accession>
<comment type="caution">
    <text evidence="2">The sequence shown here is derived from an EMBL/GenBank/DDBJ whole genome shotgun (WGS) entry which is preliminary data.</text>
</comment>
<sequence>MSDHQSTEDEPAELPPYRAVLVVDTKEFGSNSDPGQQRLAEIIPDVLARAFERAGLGNVWSQALFPHNTGDGFGIGFPTRHLPAVVSKVLDTLQDILAERHRQLRGHGLRLRMRASLNVGPVREPDPDGMTAVVGNTVITTHRLLDAAPVRALLTRSDPDQTFLSVALSQRVFEDVVASGYSTLPLSRVVPTPVQVKEFTGTVYLYVPNPSGELLDRGLGDHQQDAVTSEQVGPPRRRGGVTNIMTGTHGGTAIQVGHLHGGLHTGDDR</sequence>
<keyword evidence="3" id="KW-1185">Reference proteome</keyword>
<gene>
    <name evidence="2" type="ORF">BC739_004588</name>
</gene>
<protein>
    <recommendedName>
        <fullName evidence="4">Guanylate cyclase domain-containing protein</fullName>
    </recommendedName>
</protein>
<dbReference type="EMBL" id="JACJID010000003">
    <property type="protein sequence ID" value="MBA8927382.1"/>
    <property type="molecule type" value="Genomic_DNA"/>
</dbReference>
<proteinExistence type="predicted"/>
<feature type="region of interest" description="Disordered" evidence="1">
    <location>
        <begin position="218"/>
        <end position="239"/>
    </location>
</feature>